<feature type="transmembrane region" description="Helical" evidence="7">
    <location>
        <begin position="575"/>
        <end position="596"/>
    </location>
</feature>
<evidence type="ECO:0000256" key="7">
    <source>
        <dbReference type="RuleBase" id="RU368066"/>
    </source>
</evidence>
<keyword evidence="9" id="KW-1185">Reference proteome</keyword>
<dbReference type="EMBL" id="OU896718">
    <property type="protein sequence ID" value="CAG9815700.1"/>
    <property type="molecule type" value="Genomic_DNA"/>
</dbReference>
<protein>
    <recommendedName>
        <fullName evidence="7">Choline transporter-like protein</fullName>
    </recommendedName>
</protein>
<keyword evidence="6" id="KW-0325">Glycoprotein</keyword>
<dbReference type="PANTHER" id="PTHR12385:SF14">
    <property type="entry name" value="CHOLINE TRANSPORTER-LIKE 2"/>
    <property type="match status" value="1"/>
</dbReference>
<evidence type="ECO:0000256" key="2">
    <source>
        <dbReference type="ARBA" id="ARBA00007168"/>
    </source>
</evidence>
<evidence type="ECO:0000313" key="8">
    <source>
        <dbReference type="EMBL" id="CAG9815700.1"/>
    </source>
</evidence>
<feature type="transmembrane region" description="Helical" evidence="7">
    <location>
        <begin position="343"/>
        <end position="361"/>
    </location>
</feature>
<dbReference type="GO" id="GO:0005886">
    <property type="term" value="C:plasma membrane"/>
    <property type="evidence" value="ECO:0007669"/>
    <property type="project" value="UniProtKB-SubCell"/>
</dbReference>
<evidence type="ECO:0000256" key="1">
    <source>
        <dbReference type="ARBA" id="ARBA00004141"/>
    </source>
</evidence>
<feature type="transmembrane region" description="Helical" evidence="7">
    <location>
        <begin position="429"/>
        <end position="453"/>
    </location>
</feature>
<organism evidence="8 9">
    <name type="scientific">Phaedon cochleariae</name>
    <name type="common">Mustard beetle</name>
    <dbReference type="NCBI Taxonomy" id="80249"/>
    <lineage>
        <taxon>Eukaryota</taxon>
        <taxon>Metazoa</taxon>
        <taxon>Ecdysozoa</taxon>
        <taxon>Arthropoda</taxon>
        <taxon>Hexapoda</taxon>
        <taxon>Insecta</taxon>
        <taxon>Pterygota</taxon>
        <taxon>Neoptera</taxon>
        <taxon>Endopterygota</taxon>
        <taxon>Coleoptera</taxon>
        <taxon>Polyphaga</taxon>
        <taxon>Cucujiformia</taxon>
        <taxon>Chrysomeloidea</taxon>
        <taxon>Chrysomelidae</taxon>
        <taxon>Chrysomelinae</taxon>
        <taxon>Chrysomelini</taxon>
        <taxon>Phaedon</taxon>
    </lineage>
</organism>
<feature type="transmembrane region" description="Helical" evidence="7">
    <location>
        <begin position="289"/>
        <end position="310"/>
    </location>
</feature>
<keyword evidence="4 7" id="KW-1133">Transmembrane helix</keyword>
<keyword evidence="3 7" id="KW-0812">Transmembrane</keyword>
<feature type="transmembrane region" description="Helical" evidence="7">
    <location>
        <begin position="616"/>
        <end position="637"/>
    </location>
</feature>
<feature type="transmembrane region" description="Helical" evidence="7">
    <location>
        <begin position="32"/>
        <end position="54"/>
    </location>
</feature>
<evidence type="ECO:0000256" key="6">
    <source>
        <dbReference type="ARBA" id="ARBA00023180"/>
    </source>
</evidence>
<feature type="transmembrane region" description="Helical" evidence="7">
    <location>
        <begin position="473"/>
        <end position="497"/>
    </location>
</feature>
<evidence type="ECO:0000256" key="5">
    <source>
        <dbReference type="ARBA" id="ARBA00023136"/>
    </source>
</evidence>
<comment type="function">
    <text evidence="7">Choline transporter.</text>
</comment>
<evidence type="ECO:0000256" key="4">
    <source>
        <dbReference type="ARBA" id="ARBA00022989"/>
    </source>
</evidence>
<evidence type="ECO:0000256" key="3">
    <source>
        <dbReference type="ARBA" id="ARBA00022692"/>
    </source>
</evidence>
<dbReference type="AlphaFoldDB" id="A0A9N9X1H6"/>
<dbReference type="Proteomes" id="UP001153737">
    <property type="component" value="Chromosome 12"/>
</dbReference>
<evidence type="ECO:0000313" key="9">
    <source>
        <dbReference type="Proteomes" id="UP001153737"/>
    </source>
</evidence>
<accession>A0A9N9X1H6</accession>
<reference evidence="8" key="1">
    <citation type="submission" date="2022-01" db="EMBL/GenBank/DDBJ databases">
        <authorList>
            <person name="King R."/>
        </authorList>
    </citation>
    <scope>NUCLEOTIDE SEQUENCE</scope>
</reference>
<comment type="similarity">
    <text evidence="2 7">Belongs to the CTL (choline transporter-like) family.</text>
</comment>
<dbReference type="GO" id="GO:0022857">
    <property type="term" value="F:transmembrane transporter activity"/>
    <property type="evidence" value="ECO:0007669"/>
    <property type="project" value="UniProtKB-UniRule"/>
</dbReference>
<dbReference type="InterPro" id="IPR007603">
    <property type="entry name" value="Choline_transptr-like"/>
</dbReference>
<sequence length="678" mass="76797">MAKSKNNDGLGEPLEYDPDFNGPLKRRSCTDVLCLGLFIVFIAIWIGIGLYAILNGDPSMLLVPKDSSGRRCGKDTSVKDKPYLLFFDLTKCLEPTVPFTGCHTPQVCVSSCPSEFYLEKNGTVMHQHFEEYCIQQGAEPVEPQCPEWLLPSQPLEKRCIPILAQINESMISQIQSDFSLDKLKSSIRNIKVIGQAEEVGLNIVEDLIHAWWKIAIGILLAVVACIIYILILRWTAAPMVWLSIIGVVVALAAGLYFTSMEYTKAKERYNNVTEFDEESKSHLKTKRDLWLAGLIILAIVTTIILLMLIFLRKRIALAIALIKEGSKAVSSVTASLFFPIFPWILQLGVIAYAIAVAIYLSSIGKPLYATRDVTDQCHQNTGILNNTKCDPEAFLKETRSSCIDATCKFIKLDSDALYPYMQVYNVFGFFWLAFFVTALGQMVLAGIFAQWYWTFHKKNLPFFSVTSAFFRALRYHIGTLAFGSLIIAICRMIRVVLEYIDQKLKKYDNELTKAIMCLLKCFFYCLEKFLKFINKNAYIMCAVHGKNFCASAKDAFMLLMRNIIRVFVLDKVTDFLFFLSKLLLTLGVGAVSYVFFATDLVSFIDNSNLNYGLVPVVIIMISTYLIASLFFSVYSMAVDTLFLCFLEDCERNDGTPQKPYFMSKNLMKIFGKRNRKQD</sequence>
<comment type="subcellular location">
    <subcellularLocation>
        <location evidence="7">Cell membrane</location>
        <topology evidence="7">Multi-pass membrane protein</topology>
    </subcellularLocation>
    <subcellularLocation>
        <location evidence="1">Membrane</location>
        <topology evidence="1">Multi-pass membrane protein</topology>
    </subcellularLocation>
</comment>
<keyword evidence="5 7" id="KW-0472">Membrane</keyword>
<reference evidence="8" key="2">
    <citation type="submission" date="2022-10" db="EMBL/GenBank/DDBJ databases">
        <authorList>
            <consortium name="ENA_rothamsted_submissions"/>
            <consortium name="culmorum"/>
            <person name="King R."/>
        </authorList>
    </citation>
    <scope>NUCLEOTIDE SEQUENCE</scope>
</reference>
<feature type="transmembrane region" description="Helical" evidence="7">
    <location>
        <begin position="239"/>
        <end position="257"/>
    </location>
</feature>
<dbReference type="OrthoDB" id="420519at2759"/>
<proteinExistence type="inferred from homology"/>
<feature type="transmembrane region" description="Helical" evidence="7">
    <location>
        <begin position="210"/>
        <end position="232"/>
    </location>
</feature>
<name>A0A9N9X1H6_PHACE</name>
<dbReference type="Pfam" id="PF04515">
    <property type="entry name" value="Choline_transpo"/>
    <property type="match status" value="1"/>
</dbReference>
<dbReference type="PANTHER" id="PTHR12385">
    <property type="entry name" value="CHOLINE TRANSPORTER-LIKE (SLC FAMILY 44)"/>
    <property type="match status" value="1"/>
</dbReference>
<gene>
    <name evidence="8" type="ORF">PHAECO_LOCUS3282</name>
</gene>